<dbReference type="OrthoDB" id="228608at2"/>
<evidence type="ECO:0000313" key="2">
    <source>
        <dbReference type="EMBL" id="QDT60770.1"/>
    </source>
</evidence>
<dbReference type="Pfam" id="PF13517">
    <property type="entry name" value="FG-GAP_3"/>
    <property type="match status" value="1"/>
</dbReference>
<dbReference type="Proteomes" id="UP000315003">
    <property type="component" value="Chromosome"/>
</dbReference>
<sequence length="494" mass="54108">MAGRGGFCCGCLRLALPVFFGACKPATLRTQPRFDEIAFARESPGIRNINQNDNMFKTVMLKPFLPSPAMPSFSIQTTPALRITLCCIALLSFSLTAFLQHAVATEPQLPTSVQWKSIRLHSVFHAEGGACGDLNGDKITDLIEGPLWYQGPDFKQVHEIAPTKTFPKSAYSDHFFSHVADVNRDGASDVIAIGFPGQPARLYINPGHDQLSDPQQVKHWEVSNLTGPVDNESPIFMDLIEGGLPELVCGSQSRYGYFQAGPDATQPWIWHPVAREGSCPHKFVHSMGVGDVDGDGRLDVLDRTKWWRQPKSLEGDPQWEEHQWADAAYGSGGAQICVGDVDGDGDADIVTSYNAHAYGLGWFEQADDGSFTKHDLMTASTDDFDHRVAFSQLHAVVLIDMNGDKALDIVTGRRHYAHGGHDPGGKEPPVLFWFENTKTKNGLHFEPRLIDGDSGIGVEVTVDDFNGDGKPDVLSASKRGLSVHFQTTPLTIPK</sequence>
<keyword evidence="1" id="KW-0732">Signal</keyword>
<evidence type="ECO:0000256" key="1">
    <source>
        <dbReference type="ARBA" id="ARBA00022729"/>
    </source>
</evidence>
<dbReference type="AlphaFoldDB" id="A0A517SXA6"/>
<organism evidence="2 3">
    <name type="scientific">Stieleria bergensis</name>
    <dbReference type="NCBI Taxonomy" id="2528025"/>
    <lineage>
        <taxon>Bacteria</taxon>
        <taxon>Pseudomonadati</taxon>
        <taxon>Planctomycetota</taxon>
        <taxon>Planctomycetia</taxon>
        <taxon>Pirellulales</taxon>
        <taxon>Pirellulaceae</taxon>
        <taxon>Stieleria</taxon>
    </lineage>
</organism>
<dbReference type="PANTHER" id="PTHR44103">
    <property type="entry name" value="PROPROTEIN CONVERTASE P"/>
    <property type="match status" value="1"/>
</dbReference>
<dbReference type="InterPro" id="IPR028994">
    <property type="entry name" value="Integrin_alpha_N"/>
</dbReference>
<dbReference type="PANTHER" id="PTHR44103:SF1">
    <property type="entry name" value="PROPROTEIN CONVERTASE P"/>
    <property type="match status" value="1"/>
</dbReference>
<dbReference type="EMBL" id="CP036272">
    <property type="protein sequence ID" value="QDT60770.1"/>
    <property type="molecule type" value="Genomic_DNA"/>
</dbReference>
<dbReference type="SUPFAM" id="SSF69318">
    <property type="entry name" value="Integrin alpha N-terminal domain"/>
    <property type="match status" value="1"/>
</dbReference>
<protein>
    <submittedName>
        <fullName evidence="2">FG-GAP repeat protein</fullName>
    </submittedName>
</protein>
<keyword evidence="3" id="KW-1185">Reference proteome</keyword>
<dbReference type="InterPro" id="IPR013517">
    <property type="entry name" value="FG-GAP"/>
</dbReference>
<name>A0A517SXA6_9BACT</name>
<evidence type="ECO:0000313" key="3">
    <source>
        <dbReference type="Proteomes" id="UP000315003"/>
    </source>
</evidence>
<accession>A0A517SXA6</accession>
<proteinExistence type="predicted"/>
<dbReference type="Gene3D" id="2.130.10.130">
    <property type="entry name" value="Integrin alpha, N-terminal"/>
    <property type="match status" value="2"/>
</dbReference>
<gene>
    <name evidence="2" type="ORF">SV7mr_32960</name>
</gene>
<reference evidence="2 3" key="1">
    <citation type="submission" date="2019-02" db="EMBL/GenBank/DDBJ databases">
        <title>Deep-cultivation of Planctomycetes and their phenomic and genomic characterization uncovers novel biology.</title>
        <authorList>
            <person name="Wiegand S."/>
            <person name="Jogler M."/>
            <person name="Boedeker C."/>
            <person name="Pinto D."/>
            <person name="Vollmers J."/>
            <person name="Rivas-Marin E."/>
            <person name="Kohn T."/>
            <person name="Peeters S.H."/>
            <person name="Heuer A."/>
            <person name="Rast P."/>
            <person name="Oberbeckmann S."/>
            <person name="Bunk B."/>
            <person name="Jeske O."/>
            <person name="Meyerdierks A."/>
            <person name="Storesund J.E."/>
            <person name="Kallscheuer N."/>
            <person name="Luecker S."/>
            <person name="Lage O.M."/>
            <person name="Pohl T."/>
            <person name="Merkel B.J."/>
            <person name="Hornburger P."/>
            <person name="Mueller R.-W."/>
            <person name="Bruemmer F."/>
            <person name="Labrenz M."/>
            <person name="Spormann A.M."/>
            <person name="Op den Camp H."/>
            <person name="Overmann J."/>
            <person name="Amann R."/>
            <person name="Jetten M.S.M."/>
            <person name="Mascher T."/>
            <person name="Medema M.H."/>
            <person name="Devos D.P."/>
            <person name="Kaster A.-K."/>
            <person name="Ovreas L."/>
            <person name="Rohde M."/>
            <person name="Galperin M.Y."/>
            <person name="Jogler C."/>
        </authorList>
    </citation>
    <scope>NUCLEOTIDE SEQUENCE [LARGE SCALE GENOMIC DNA]</scope>
    <source>
        <strain evidence="2 3">SV_7m_r</strain>
    </source>
</reference>